<organism evidence="2 3">
    <name type="scientific">Aromatoleum anaerobium</name>
    <dbReference type="NCBI Taxonomy" id="182180"/>
    <lineage>
        <taxon>Bacteria</taxon>
        <taxon>Pseudomonadati</taxon>
        <taxon>Pseudomonadota</taxon>
        <taxon>Betaproteobacteria</taxon>
        <taxon>Rhodocyclales</taxon>
        <taxon>Rhodocyclaceae</taxon>
        <taxon>Aromatoleum</taxon>
    </lineage>
</organism>
<proteinExistence type="predicted"/>
<feature type="compositionally biased region" description="Gly residues" evidence="1">
    <location>
        <begin position="27"/>
        <end position="36"/>
    </location>
</feature>
<dbReference type="EMBL" id="WTVG01000118">
    <property type="protein sequence ID" value="NMG27004.1"/>
    <property type="molecule type" value="Genomic_DNA"/>
</dbReference>
<dbReference type="Proteomes" id="UP000615989">
    <property type="component" value="Unassembled WGS sequence"/>
</dbReference>
<sequence length="278" mass="29403">MGTSASSAGPGANVSFDPPWLNDIPVGGAGEGGTDGGAESSDAASSPQSPAEGVAPASRFKAARTSLGIFARNGDTQSLGRAAGHYSRTGMGGARNVAARMRTSTKAAAGLGSFLQAARDRSDPRINQWMDALRATSPSAQTVIDAIVAQIIPEGGSVDEESAKDSMAQALSELTILDPDVDLLELQDPQIWTLMQLYLGHEACNRMYADIGQLFESARFSPATIVQRTNEMRSFLKNSVAAQLETIRQATPNPTRQQLETLLRDAVQITFTVFEDSI</sequence>
<dbReference type="InterPro" id="IPR049675">
    <property type="entry name" value="QatB"/>
</dbReference>
<evidence type="ECO:0000313" key="3">
    <source>
        <dbReference type="Proteomes" id="UP000615989"/>
    </source>
</evidence>
<dbReference type="NCBIfam" id="NF041924">
    <property type="entry name" value="QatB"/>
    <property type="match status" value="1"/>
</dbReference>
<feature type="region of interest" description="Disordered" evidence="1">
    <location>
        <begin position="1"/>
        <end position="58"/>
    </location>
</feature>
<name>A0ABX1PRT4_9RHOO</name>
<reference evidence="2" key="1">
    <citation type="submission" date="2019-12" db="EMBL/GenBank/DDBJ databases">
        <title>Comparative genomics gives insights into the taxonomy of the Azoarcus-Aromatoleum group and reveals separate origins of nif in the plant-associated Azoarcus and non-plant-associated Aromatoleum sub-groups.</title>
        <authorList>
            <person name="Lafos M."/>
            <person name="Maluk M."/>
            <person name="Batista M."/>
            <person name="Junghare M."/>
            <person name="Carmona M."/>
            <person name="Faoro H."/>
            <person name="Cruz L.M."/>
            <person name="Battistoni F."/>
            <person name="De Souza E."/>
            <person name="Pedrosa F."/>
            <person name="Chen W.-M."/>
            <person name="Poole P.S."/>
            <person name="Dixon R.A."/>
            <person name="James E.K."/>
        </authorList>
    </citation>
    <scope>NUCLEOTIDE SEQUENCE</scope>
    <source>
        <strain evidence="2">LuFRes1</strain>
    </source>
</reference>
<protein>
    <submittedName>
        <fullName evidence="2">Uncharacterized protein</fullName>
    </submittedName>
</protein>
<dbReference type="RefSeq" id="WP_169120590.1">
    <property type="nucleotide sequence ID" value="NZ_WTVG02000039.1"/>
</dbReference>
<keyword evidence="3" id="KW-1185">Reference proteome</keyword>
<gene>
    <name evidence="2" type="ORF">GO606_20320</name>
</gene>
<evidence type="ECO:0000256" key="1">
    <source>
        <dbReference type="SAM" id="MobiDB-lite"/>
    </source>
</evidence>
<feature type="compositionally biased region" description="Low complexity" evidence="1">
    <location>
        <begin position="37"/>
        <end position="52"/>
    </location>
</feature>
<comment type="caution">
    <text evidence="2">The sequence shown here is derived from an EMBL/GenBank/DDBJ whole genome shotgun (WGS) entry which is preliminary data.</text>
</comment>
<accession>A0ABX1PRT4</accession>
<evidence type="ECO:0000313" key="2">
    <source>
        <dbReference type="EMBL" id="NMG27004.1"/>
    </source>
</evidence>